<keyword evidence="3" id="KW-0966">Cell projection</keyword>
<dbReference type="OrthoDB" id="5572581at2"/>
<gene>
    <name evidence="3" type="ORF">NM04_03470</name>
</gene>
<comment type="caution">
    <text evidence="3">The sequence shown here is derived from an EMBL/GenBank/DDBJ whole genome shotgun (WGS) entry which is preliminary data.</text>
</comment>
<name>A0A422QQ68_9BURK</name>
<dbReference type="Gene3D" id="2.40.10.220">
    <property type="entry name" value="predicted glycosyltransferase like domains"/>
    <property type="match status" value="1"/>
</dbReference>
<evidence type="ECO:0000313" key="4">
    <source>
        <dbReference type="Proteomes" id="UP000283254"/>
    </source>
</evidence>
<keyword evidence="3" id="KW-0969">Cilium</keyword>
<sequence length="257" mass="27983">MNVSDAVAIARKGPPKPSDLLSRIPGNAAPHQMSDPFDIGEALTALSLSGDPVTVYSGIQDPILVRIESVDAELPHFVLDFTGSDMPVTHHATFVSAIGGNAKLQFELESDWESLPGQPHLVPASFPEHCLVLNRRSARRVETPVGANYSASFGLSGRQYELPLYDFSQGGVGMRATPEQCFGLHVGKKLIGVRLELGPALVVTADLEVRLMRPFRTFLLGEQVQIGCSFVNISMQFQQTLERFLTNGRTERRAATV</sequence>
<organism evidence="3 4">
    <name type="scientific">Massilia aurea</name>
    <dbReference type="NCBI Taxonomy" id="373040"/>
    <lineage>
        <taxon>Bacteria</taxon>
        <taxon>Pseudomonadati</taxon>
        <taxon>Pseudomonadota</taxon>
        <taxon>Betaproteobacteria</taxon>
        <taxon>Burkholderiales</taxon>
        <taxon>Oxalobacteraceae</taxon>
        <taxon>Telluria group</taxon>
        <taxon>Massilia</taxon>
    </lineage>
</organism>
<accession>A0A422QQ68</accession>
<evidence type="ECO:0000259" key="2">
    <source>
        <dbReference type="Pfam" id="PF07238"/>
    </source>
</evidence>
<dbReference type="Pfam" id="PF07238">
    <property type="entry name" value="PilZ"/>
    <property type="match status" value="1"/>
</dbReference>
<dbReference type="RefSeq" id="WP_123068158.1">
    <property type="nucleotide sequence ID" value="NZ_JSAB01000028.1"/>
</dbReference>
<reference evidence="3" key="1">
    <citation type="submission" date="2014-10" db="EMBL/GenBank/DDBJ databases">
        <title>Massilia sp. genome.</title>
        <authorList>
            <person name="Xu B."/>
            <person name="Dai L."/>
            <person name="Huang Z."/>
        </authorList>
    </citation>
    <scope>NUCLEOTIDE SEQUENCE [LARGE SCALE GENOMIC DNA]</scope>
    <source>
        <strain evidence="3">CFS-1</strain>
    </source>
</reference>
<proteinExistence type="predicted"/>
<feature type="region of interest" description="Disordered" evidence="1">
    <location>
        <begin position="11"/>
        <end position="35"/>
    </location>
</feature>
<dbReference type="Proteomes" id="UP000283254">
    <property type="component" value="Unassembled WGS sequence"/>
</dbReference>
<keyword evidence="4" id="KW-1185">Reference proteome</keyword>
<dbReference type="EMBL" id="JSAB01000028">
    <property type="protein sequence ID" value="RNF32113.1"/>
    <property type="molecule type" value="Genomic_DNA"/>
</dbReference>
<dbReference type="GO" id="GO:0035438">
    <property type="term" value="F:cyclic-di-GMP binding"/>
    <property type="evidence" value="ECO:0007669"/>
    <property type="project" value="InterPro"/>
</dbReference>
<evidence type="ECO:0000256" key="1">
    <source>
        <dbReference type="SAM" id="MobiDB-lite"/>
    </source>
</evidence>
<keyword evidence="3" id="KW-0282">Flagellum</keyword>
<evidence type="ECO:0000313" key="3">
    <source>
        <dbReference type="EMBL" id="RNF32113.1"/>
    </source>
</evidence>
<feature type="domain" description="PilZ" evidence="2">
    <location>
        <begin position="134"/>
        <end position="246"/>
    </location>
</feature>
<dbReference type="AlphaFoldDB" id="A0A422QQ68"/>
<protein>
    <submittedName>
        <fullName evidence="3">Flagellar brake protein containing PilZ domain protein</fullName>
    </submittedName>
</protein>
<dbReference type="InterPro" id="IPR009875">
    <property type="entry name" value="PilZ_domain"/>
</dbReference>